<sequence>MPSRRALIAALPAVALAGCTGTTTTDAPAEATATATGTATDTPTATPSLPTGLEPTADGVAVDLGAMAAGSLAVEGTTVTYTDPVETRWVTSAVRDGTSIDDPATSDRLRAAGPIPLDGVPAARLLPVFDGTRFEYRLYANAAFRDLADWRTVLARPTDSGTERAYEAATAFESVPGTDLGVAVVSNADATGGVGATEPLLPAVTNYGYDALTSGTPDDITGLLLSRRAVSTGPDAPRANFSFEYADGSVTITHEGGENIDAKRLTVTVDGAPADASFSGTVSAGDSVTVSGVGSGDVLELVWRADGESVVVARFEAP</sequence>
<comment type="caution">
    <text evidence="2">The sequence shown here is derived from an EMBL/GenBank/DDBJ whole genome shotgun (WGS) entry which is preliminary data.</text>
</comment>
<name>A0ABD5ZTK5_9EURY</name>
<proteinExistence type="predicted"/>
<keyword evidence="3" id="KW-1185">Reference proteome</keyword>
<gene>
    <name evidence="2" type="ORF">ACFQJ4_13915</name>
</gene>
<dbReference type="RefSeq" id="WP_276234566.1">
    <property type="nucleotide sequence ID" value="NZ_CP119802.1"/>
</dbReference>
<protein>
    <submittedName>
        <fullName evidence="2">Type IV pilin N-terminal domain-containing protein</fullName>
    </submittedName>
</protein>
<dbReference type="GeneID" id="79268128"/>
<reference evidence="2 3" key="1">
    <citation type="journal article" date="2019" name="Int. J. Syst. Evol. Microbiol.">
        <title>The Global Catalogue of Microorganisms (GCM) 10K type strain sequencing project: providing services to taxonomists for standard genome sequencing and annotation.</title>
        <authorList>
            <consortium name="The Broad Institute Genomics Platform"/>
            <consortium name="The Broad Institute Genome Sequencing Center for Infectious Disease"/>
            <person name="Wu L."/>
            <person name="Ma J."/>
        </authorList>
    </citation>
    <scope>NUCLEOTIDE SEQUENCE [LARGE SCALE GENOMIC DNA]</scope>
    <source>
        <strain evidence="2 3">DT85</strain>
    </source>
</reference>
<organism evidence="2 3">
    <name type="scientific">Halosegnis marinus</name>
    <dbReference type="NCBI Taxonomy" id="3034023"/>
    <lineage>
        <taxon>Archaea</taxon>
        <taxon>Methanobacteriati</taxon>
        <taxon>Methanobacteriota</taxon>
        <taxon>Stenosarchaea group</taxon>
        <taxon>Halobacteria</taxon>
        <taxon>Halobacteriales</taxon>
        <taxon>Natronomonadaceae</taxon>
        <taxon>Halosegnis</taxon>
    </lineage>
</organism>
<feature type="region of interest" description="Disordered" evidence="1">
    <location>
        <begin position="24"/>
        <end position="51"/>
    </location>
</feature>
<dbReference type="PROSITE" id="PS51257">
    <property type="entry name" value="PROKAR_LIPOPROTEIN"/>
    <property type="match status" value="1"/>
</dbReference>
<feature type="compositionally biased region" description="Low complexity" evidence="1">
    <location>
        <begin position="24"/>
        <end position="46"/>
    </location>
</feature>
<dbReference type="InterPro" id="IPR006311">
    <property type="entry name" value="TAT_signal"/>
</dbReference>
<dbReference type="EMBL" id="JBHTAP010000001">
    <property type="protein sequence ID" value="MFC7236409.1"/>
    <property type="molecule type" value="Genomic_DNA"/>
</dbReference>
<dbReference type="PROSITE" id="PS51318">
    <property type="entry name" value="TAT"/>
    <property type="match status" value="1"/>
</dbReference>
<evidence type="ECO:0000313" key="2">
    <source>
        <dbReference type="EMBL" id="MFC7236409.1"/>
    </source>
</evidence>
<accession>A0ABD5ZTK5</accession>
<dbReference type="AlphaFoldDB" id="A0ABD5ZTK5"/>
<evidence type="ECO:0000256" key="1">
    <source>
        <dbReference type="SAM" id="MobiDB-lite"/>
    </source>
</evidence>
<evidence type="ECO:0000313" key="3">
    <source>
        <dbReference type="Proteomes" id="UP001596398"/>
    </source>
</evidence>
<dbReference type="Proteomes" id="UP001596398">
    <property type="component" value="Unassembled WGS sequence"/>
</dbReference>